<gene>
    <name evidence="5" type="ORF">DCF25_06440</name>
</gene>
<dbReference type="EMBL" id="QBMC01000029">
    <property type="protein sequence ID" value="PZO20506.1"/>
    <property type="molecule type" value="Genomic_DNA"/>
</dbReference>
<dbReference type="Gene3D" id="1.10.150.520">
    <property type="match status" value="1"/>
</dbReference>
<dbReference type="GO" id="GO:0044281">
    <property type="term" value="P:small molecule metabolic process"/>
    <property type="evidence" value="ECO:0007669"/>
    <property type="project" value="UniProtKB-ARBA"/>
</dbReference>
<dbReference type="PRINTS" id="PR00413">
    <property type="entry name" value="HADHALOGNASE"/>
</dbReference>
<proteinExistence type="predicted"/>
<dbReference type="Pfam" id="PF13419">
    <property type="entry name" value="HAD_2"/>
    <property type="match status" value="1"/>
</dbReference>
<dbReference type="Gene3D" id="3.40.50.1000">
    <property type="entry name" value="HAD superfamily/HAD-like"/>
    <property type="match status" value="1"/>
</dbReference>
<dbReference type="InterPro" id="IPR051400">
    <property type="entry name" value="HAD-like_hydrolase"/>
</dbReference>
<dbReference type="PANTHER" id="PTHR46470:SF2">
    <property type="entry name" value="GLYCERALDEHYDE 3-PHOSPHATE PHOSPHATASE"/>
    <property type="match status" value="1"/>
</dbReference>
<evidence type="ECO:0000256" key="2">
    <source>
        <dbReference type="ARBA" id="ARBA00022723"/>
    </source>
</evidence>
<protein>
    <submittedName>
        <fullName evidence="5">L-2-haloalkanoic acid dehalogenase</fullName>
    </submittedName>
</protein>
<dbReference type="SUPFAM" id="SSF56784">
    <property type="entry name" value="HAD-like"/>
    <property type="match status" value="1"/>
</dbReference>
<organism evidence="5 6">
    <name type="scientific">Leptolyngbya foveolarum</name>
    <dbReference type="NCBI Taxonomy" id="47253"/>
    <lineage>
        <taxon>Bacteria</taxon>
        <taxon>Bacillati</taxon>
        <taxon>Cyanobacteriota</taxon>
        <taxon>Cyanophyceae</taxon>
        <taxon>Leptolyngbyales</taxon>
        <taxon>Leptolyngbyaceae</taxon>
        <taxon>Leptolyngbya group</taxon>
        <taxon>Leptolyngbya</taxon>
    </lineage>
</organism>
<dbReference type="InterPro" id="IPR041492">
    <property type="entry name" value="HAD_2"/>
</dbReference>
<evidence type="ECO:0000256" key="3">
    <source>
        <dbReference type="ARBA" id="ARBA00022801"/>
    </source>
</evidence>
<evidence type="ECO:0000313" key="5">
    <source>
        <dbReference type="EMBL" id="PZO20506.1"/>
    </source>
</evidence>
<keyword evidence="2" id="KW-0479">Metal-binding</keyword>
<dbReference type="InterPro" id="IPR036412">
    <property type="entry name" value="HAD-like_sf"/>
</dbReference>
<dbReference type="NCBIfam" id="TIGR01549">
    <property type="entry name" value="HAD-SF-IA-v1"/>
    <property type="match status" value="1"/>
</dbReference>
<dbReference type="InterPro" id="IPR006439">
    <property type="entry name" value="HAD-SF_hydro_IA"/>
</dbReference>
<dbReference type="AlphaFoldDB" id="A0A2W4UGR5"/>
<dbReference type="GO" id="GO:0016791">
    <property type="term" value="F:phosphatase activity"/>
    <property type="evidence" value="ECO:0007669"/>
    <property type="project" value="TreeGrafter"/>
</dbReference>
<comment type="caution">
    <text evidence="5">The sequence shown here is derived from an EMBL/GenBank/DDBJ whole genome shotgun (WGS) entry which is preliminary data.</text>
</comment>
<evidence type="ECO:0000256" key="4">
    <source>
        <dbReference type="ARBA" id="ARBA00022842"/>
    </source>
</evidence>
<name>A0A2W4UGR5_9CYAN</name>
<dbReference type="SFLD" id="SFLDG01129">
    <property type="entry name" value="C1.5:_HAD__Beta-PGM__Phosphata"/>
    <property type="match status" value="1"/>
</dbReference>
<keyword evidence="3" id="KW-0378">Hydrolase</keyword>
<evidence type="ECO:0000256" key="1">
    <source>
        <dbReference type="ARBA" id="ARBA00001946"/>
    </source>
</evidence>
<dbReference type="PANTHER" id="PTHR46470">
    <property type="entry name" value="N-ACYLNEURAMINATE-9-PHOSPHATASE"/>
    <property type="match status" value="1"/>
</dbReference>
<reference evidence="6" key="1">
    <citation type="submission" date="2018-04" db="EMBL/GenBank/DDBJ databases">
        <authorList>
            <person name="Cornet L."/>
        </authorList>
    </citation>
    <scope>NUCLEOTIDE SEQUENCE [LARGE SCALE GENOMIC DNA]</scope>
</reference>
<dbReference type="Proteomes" id="UP000249354">
    <property type="component" value="Unassembled WGS sequence"/>
</dbReference>
<dbReference type="InterPro" id="IPR023214">
    <property type="entry name" value="HAD_sf"/>
</dbReference>
<evidence type="ECO:0000313" key="6">
    <source>
        <dbReference type="Proteomes" id="UP000249354"/>
    </source>
</evidence>
<dbReference type="SFLD" id="SFLDS00003">
    <property type="entry name" value="Haloacid_Dehalogenase"/>
    <property type="match status" value="1"/>
</dbReference>
<dbReference type="GO" id="GO:0046872">
    <property type="term" value="F:metal ion binding"/>
    <property type="evidence" value="ECO:0007669"/>
    <property type="project" value="UniProtKB-KW"/>
</dbReference>
<reference evidence="5 6" key="2">
    <citation type="submission" date="2018-06" db="EMBL/GenBank/DDBJ databases">
        <title>Metagenomic assembly of (sub)arctic Cyanobacteria and their associated microbiome from non-axenic cultures.</title>
        <authorList>
            <person name="Baurain D."/>
        </authorList>
    </citation>
    <scope>NUCLEOTIDE SEQUENCE [LARGE SCALE GENOMIC DNA]</scope>
    <source>
        <strain evidence="5">ULC129bin1</strain>
    </source>
</reference>
<comment type="cofactor">
    <cofactor evidence="1">
        <name>Mg(2+)</name>
        <dbReference type="ChEBI" id="CHEBI:18420"/>
    </cofactor>
</comment>
<dbReference type="NCBIfam" id="TIGR01509">
    <property type="entry name" value="HAD-SF-IA-v3"/>
    <property type="match status" value="1"/>
</dbReference>
<keyword evidence="4" id="KW-0460">Magnesium</keyword>
<sequence length="220" mass="24658">MIKAVLFDLDGTLLDRARSLIHFAEQQHQRFHNVLGKIPKSIYVRDFAALDSNGRVWKDEVYRQLLERHKITAVSWETMLQDYVDNLAMSCVGFPGLVPMLAELQSRGYAMGMVTNGRSPFQERNISALKIQPFFSTILVSEAVGLRKPDSAIFRRALSDLNTAAIESVFVGDSPKSDIEGAQQIGMKTIWKHNSEWKSCDFADAVCKDLAGLPKIIQGL</sequence>
<accession>A0A2W4UGR5</accession>